<comment type="caution">
    <text evidence="1">The sequence shown here is derived from an EMBL/GenBank/DDBJ whole genome shotgun (WGS) entry which is preliminary data.</text>
</comment>
<dbReference type="PANTHER" id="PTHR22619:SF1">
    <property type="entry name" value="ZINC FINGER SWIM DOMAIN-CONTAINING PROTEIN 8"/>
    <property type="match status" value="1"/>
</dbReference>
<name>A0ABD3WBJ7_SINWO</name>
<dbReference type="AlphaFoldDB" id="A0ABD3WBJ7"/>
<organism evidence="1 2">
    <name type="scientific">Sinanodonta woodiana</name>
    <name type="common">Chinese pond mussel</name>
    <name type="synonym">Anodonta woodiana</name>
    <dbReference type="NCBI Taxonomy" id="1069815"/>
    <lineage>
        <taxon>Eukaryota</taxon>
        <taxon>Metazoa</taxon>
        <taxon>Spiralia</taxon>
        <taxon>Lophotrochozoa</taxon>
        <taxon>Mollusca</taxon>
        <taxon>Bivalvia</taxon>
        <taxon>Autobranchia</taxon>
        <taxon>Heteroconchia</taxon>
        <taxon>Palaeoheterodonta</taxon>
        <taxon>Unionida</taxon>
        <taxon>Unionoidea</taxon>
        <taxon>Unionidae</taxon>
        <taxon>Unioninae</taxon>
        <taxon>Sinanodonta</taxon>
    </lineage>
</organism>
<gene>
    <name evidence="1" type="ORF">ACJMK2_042570</name>
</gene>
<evidence type="ECO:0000313" key="2">
    <source>
        <dbReference type="Proteomes" id="UP001634394"/>
    </source>
</evidence>
<proteinExistence type="predicted"/>
<evidence type="ECO:0000313" key="1">
    <source>
        <dbReference type="EMBL" id="KAL3869950.1"/>
    </source>
</evidence>
<dbReference type="EMBL" id="JBJQND010000008">
    <property type="protein sequence ID" value="KAL3869950.1"/>
    <property type="molecule type" value="Genomic_DNA"/>
</dbReference>
<dbReference type="PANTHER" id="PTHR22619">
    <property type="entry name" value="ZINC FINGER SWIM DOMAIN CONTAINING PROTEIN 4, 5, 6"/>
    <property type="match status" value="1"/>
</dbReference>
<keyword evidence="2" id="KW-1185">Reference proteome</keyword>
<accession>A0ABD3WBJ7</accession>
<sequence length="1165" mass="133858">MELVMAEFLMRRRSRRRYYYDDFDDSSSLGSDDSDDDALSISSILPSWQTIEKMDTASDSLYKKEDAAEPGVVRLLLDRASEVTAQVTSCAVLESHVPPLDENMLIMVAYWAFPQDLELMKLFASLSSKSDEEWKKGERLVKEGRVRDVRQVGFMVTSVICTKSGRGQLDEIEQKVSITFEKQRITSSSCTVCQNQVWCPHIIATVIYRIIYPKKVPVHAPVTETLSTLSRDQLQKLVQYAINEDPSGILGKVFMRIDQIRDVSSAENASHGAPDPTFGTSFDGQSHWELTLDEMEKNLMSEFKYGGTLHDFADTYDERARVESSMYKHYLQRVVDLVLTGEVETAGRVLYVIGTALFRLMEGNGGYGAWKLKSVLHEVGKMWSRYIVFFRGENRDRLIKAAQEHNRNASLSVTYQKDSKWAEAPSVTVMHTCQDTGSEVINCRPTSPFYETLCASLLLDPPDVYRALLEGKISPLEGGYSEPVPVMLLRLAAIRQWSKTSQKEVKRQICQLGVVILHKLISLTKKHSIMHEKEENKYYSETAGPSDVYCDGPPRKRRRRTRYKEKKIEMVKGLDPSAQLEIEEEKSEGMSKEQMAYSLLYISHLVHSSKISDMDAFSWHVLITATLQGLEMSRYRLIAPPDTVAAKEHCWLQTLENQLVTYLQEVSLSSTAMEKKEKICAKFISQLLSQGLDFYKGAIPVVLMYALVKCSPDGDKNALQLCVNMMCHSTNPFGSFTIRHLEITSYLTYRTEYQKHFENLISCLEQTMNLFFSRVNKTQESMLMKLLYHLERIVDADIMYMMYKVLEANQFRLNSKNHKVMCTRILLHCIRQYNKDQSWRQFSLLTSSILDFLLLLSRDLNIKFLKLVLPHWADLSRFFSGTKLKVLTEKMKEHFTKSSIPRDLVQMLFKYFESNCMHDEESCELLTFFEAGDESYMGALQKISANAANYTARALLFVAQLENGRQEAVSTTLDVFSKEVHCLILRALQRLEIEKKGKTSRLEWSISNSSVNSYLKWVFSCLSKKPESDILKGEQFSEITDQMVKTFPDDPEIYLSFFRSIDSCKALLNKAKEKLGSALLETYKNHFTNVLSYSNHSAYPGILREMNQAYQNCKQFVENGELSFIGVLRHIRDCNRGKKKLLRMMEQDFPNLVFRKNHKQSVKDK</sequence>
<protein>
    <submittedName>
        <fullName evidence="1">Uncharacterized protein</fullName>
    </submittedName>
</protein>
<reference evidence="1 2" key="1">
    <citation type="submission" date="2024-11" db="EMBL/GenBank/DDBJ databases">
        <title>Chromosome-level genome assembly of the freshwater bivalve Anodonta woodiana.</title>
        <authorList>
            <person name="Chen X."/>
        </authorList>
    </citation>
    <scope>NUCLEOTIDE SEQUENCE [LARGE SCALE GENOMIC DNA]</scope>
    <source>
        <strain evidence="1">MN2024</strain>
        <tissue evidence="1">Gills</tissue>
    </source>
</reference>
<dbReference type="Proteomes" id="UP001634394">
    <property type="component" value="Unassembled WGS sequence"/>
</dbReference>